<protein>
    <recommendedName>
        <fullName evidence="3">DUF4219 domain-containing protein</fullName>
    </recommendedName>
</protein>
<evidence type="ECO:0000313" key="2">
    <source>
        <dbReference type="Proteomes" id="UP000326396"/>
    </source>
</evidence>
<reference evidence="1 2" key="1">
    <citation type="submission" date="2019-05" db="EMBL/GenBank/DDBJ databases">
        <title>Mikania micrantha, genome provides insights into the molecular mechanism of rapid growth.</title>
        <authorList>
            <person name="Liu B."/>
        </authorList>
    </citation>
    <scope>NUCLEOTIDE SEQUENCE [LARGE SCALE GENOMIC DNA]</scope>
    <source>
        <strain evidence="1">NLD-2019</strain>
        <tissue evidence="1">Leaf</tissue>
    </source>
</reference>
<gene>
    <name evidence="1" type="ORF">E3N88_18268</name>
</gene>
<name>A0A5N6NU58_9ASTR</name>
<dbReference type="Proteomes" id="UP000326396">
    <property type="component" value="Linkage Group LG17"/>
</dbReference>
<comment type="caution">
    <text evidence="1">The sequence shown here is derived from an EMBL/GenBank/DDBJ whole genome shotgun (WGS) entry which is preliminary data.</text>
</comment>
<dbReference type="CDD" id="cd09272">
    <property type="entry name" value="RNase_HI_RT_Ty1"/>
    <property type="match status" value="1"/>
</dbReference>
<evidence type="ECO:0008006" key="3">
    <source>
        <dbReference type="Google" id="ProtNLM"/>
    </source>
</evidence>
<dbReference type="EMBL" id="SZYD01000009">
    <property type="protein sequence ID" value="KAD5318322.1"/>
    <property type="molecule type" value="Genomic_DNA"/>
</dbReference>
<accession>A0A5N6NU58</accession>
<dbReference type="AlphaFoldDB" id="A0A5N6NU58"/>
<keyword evidence="2" id="KW-1185">Reference proteome</keyword>
<proteinExistence type="predicted"/>
<sequence>MDGSEEVDATNFRRTIGCLRYLTHTHPDLIYSSCLPSYLVKGADCRDYDEKEYPIVIKIDNKFAIARVKSPVFRGRSKHINECVEREQIQVEHISGEEQRVDILTKALPKIIFLEMRKKLGMEEIEEQGVGTSIGIKAGQALIRSTIDDPSQATLKAYPRRNRARKEEVICVIKDDSGSMAGANQGGGDGVLVPAREQNHVSLQCPKLTTTNYTPWAIMLETILKAQGIWDAIDPVTGATVDARKNYTTKAIIYQSLHEDILLQVARYEFAKDVWEAIRVRFLGADQTFPSNPNIPTTDPVGVS</sequence>
<evidence type="ECO:0000313" key="1">
    <source>
        <dbReference type="EMBL" id="KAD5318322.1"/>
    </source>
</evidence>
<organism evidence="1 2">
    <name type="scientific">Mikania micrantha</name>
    <name type="common">bitter vine</name>
    <dbReference type="NCBI Taxonomy" id="192012"/>
    <lineage>
        <taxon>Eukaryota</taxon>
        <taxon>Viridiplantae</taxon>
        <taxon>Streptophyta</taxon>
        <taxon>Embryophyta</taxon>
        <taxon>Tracheophyta</taxon>
        <taxon>Spermatophyta</taxon>
        <taxon>Magnoliopsida</taxon>
        <taxon>eudicotyledons</taxon>
        <taxon>Gunneridae</taxon>
        <taxon>Pentapetalae</taxon>
        <taxon>asterids</taxon>
        <taxon>campanulids</taxon>
        <taxon>Asterales</taxon>
        <taxon>Asteraceae</taxon>
        <taxon>Asteroideae</taxon>
        <taxon>Heliantheae alliance</taxon>
        <taxon>Eupatorieae</taxon>
        <taxon>Mikania</taxon>
    </lineage>
</organism>
<dbReference type="OrthoDB" id="2013098at2759"/>